<sequence>MAIIHAKKIRCFVALLVFMSLLASFAATGVKADAVNEQMIYKDALSPGISDHSWADHALNESKTVHTGSRSIRLNPSMDGALYLYSANPFLVSEYNTLEFWIHGGEAGGQKLNLIVQAGGEQAAKLDLAAYLPDGRVTAGVWQKVQLDLTQLKIPNGVYDGIVLMDQSHTRQGDVYLDDVRVFYSKIPVSNKPPVPVKEQTVVYDDALNQGFLHFGSPLISKLNDSTTVHSGVYSVSLIPDEWEGLYLYKDRVLNTNEFTTLEFWIHGGTSGGQQLDMVIQAGGVPLRTQHVNDYLPDSLVAANVWQKISVPLSELNLPNGLMDGIVFKGRLPGQQSKLYLDDIKFIKETYLQPKVKEIVFPVPSIQMYAGNSEPSLLTANYDNGYTERVTANVYWASTRPDIAVVDNNGTIKALQSGSSVLTATYENLNASLQVNVIQVDSEIVYDDELQNNYANWSWGTVELNERDVVHSGNRSIRFLPRWWQGVYLDHDEDYEVKDYYGFEFYIHGGDDGRQKIRFVVQDMNSILGSVVLNDIMPRGIEAGKWNKVTVRLADLGITEGYFDSLVFQAWDWKEQEPVYIDDVKLLRYKDRVQNPKPPVNEVSIQIDTNANRKPVNPDIYGVNFEEIEPKDMSPFSKYPVVRWGGNSTTRYNWELNVQNHASDWFFMNLPKENSPNTQLPNGSRTDQLIDQTLSNGGKVLLTVPTIGWTPKERKVDVGFSVKKYGSQQQTECAWGEWWCNPDAGNGVKTNGQYVKGNDPKDTSKEIGPEFVSRWIGHIQSRVGNKVNYYALDNEPMLWPYTHRDVHPQMTTYDEVWGYTQAYGQAIKEKDPSGKIFGPVVWGWCAYFYSASDGCSPGPDMQAHDGKPFLEWYLSKVKAYEDRTGTRLLDYLDIHYYPTEAGVALSTDESNSIAARRLKSLKALYDPKFKDSSSWIGEPVNLIPRMKEMISKTAPGTKLAITEYNFGNGKGISSGLAQAEAMAIFGREGVDLATRWGQPLANTSVEDAFKLFLDYDGKGSRINGDSVKTVSTNADMLGAYSIHGADGKVYILLFNKDTLPKKASINITGTSLRQGEVYRFDAGHRLGRVGALQLEDSFIIDVPERSATLIVCSP</sequence>
<dbReference type="EMBL" id="JANQBD010000001">
    <property type="protein sequence ID" value="MCR8630003.1"/>
    <property type="molecule type" value="Genomic_DNA"/>
</dbReference>
<comment type="caution">
    <text evidence="3">The sequence shown here is derived from an EMBL/GenBank/DDBJ whole genome shotgun (WGS) entry which is preliminary data.</text>
</comment>
<organism evidence="3 4">
    <name type="scientific">Paenibacillus radicis</name>
    <name type="common">ex Xue et al. 2023</name>
    <dbReference type="NCBI Taxonomy" id="2972489"/>
    <lineage>
        <taxon>Bacteria</taxon>
        <taxon>Bacillati</taxon>
        <taxon>Bacillota</taxon>
        <taxon>Bacilli</taxon>
        <taxon>Bacillales</taxon>
        <taxon>Paenibacillaceae</taxon>
        <taxon>Paenibacillus</taxon>
    </lineage>
</organism>
<dbReference type="SUPFAM" id="SSF49373">
    <property type="entry name" value="Invasin/intimin cell-adhesion fragments"/>
    <property type="match status" value="1"/>
</dbReference>
<dbReference type="InterPro" id="IPR024745">
    <property type="entry name" value="GH44_cat"/>
</dbReference>
<dbReference type="Gene3D" id="2.60.40.1180">
    <property type="entry name" value="Golgi alpha-mannosidase II"/>
    <property type="match status" value="1"/>
</dbReference>
<proteinExistence type="predicted"/>
<feature type="chain" id="PRO_5046820940" description="Glycoside hydrolase family 44 catalytic domain-containing protein" evidence="1">
    <location>
        <begin position="27"/>
        <end position="1114"/>
    </location>
</feature>
<keyword evidence="1" id="KW-0732">Signal</keyword>
<dbReference type="Proteomes" id="UP001300012">
    <property type="component" value="Unassembled WGS sequence"/>
</dbReference>
<evidence type="ECO:0000313" key="3">
    <source>
        <dbReference type="EMBL" id="MCR8630003.1"/>
    </source>
</evidence>
<dbReference type="Pfam" id="PF12891">
    <property type="entry name" value="Glyco_hydro_44"/>
    <property type="match status" value="1"/>
</dbReference>
<name>A0ABT1YA00_9BACL</name>
<dbReference type="InterPro" id="IPR008964">
    <property type="entry name" value="Invasin/intimin_cell_adhesion"/>
</dbReference>
<evidence type="ECO:0000313" key="4">
    <source>
        <dbReference type="Proteomes" id="UP001300012"/>
    </source>
</evidence>
<feature type="signal peptide" evidence="1">
    <location>
        <begin position="1"/>
        <end position="26"/>
    </location>
</feature>
<feature type="domain" description="Glycoside hydrolase family 44 catalytic" evidence="2">
    <location>
        <begin position="659"/>
        <end position="899"/>
    </location>
</feature>
<gene>
    <name evidence="3" type="ORF">NV381_02185</name>
</gene>
<dbReference type="Gene3D" id="2.60.40.1080">
    <property type="match status" value="1"/>
</dbReference>
<keyword evidence="4" id="KW-1185">Reference proteome</keyword>
<dbReference type="InterPro" id="IPR013780">
    <property type="entry name" value="Glyco_hydro_b"/>
</dbReference>
<dbReference type="SUPFAM" id="SSF51445">
    <property type="entry name" value="(Trans)glycosidases"/>
    <property type="match status" value="1"/>
</dbReference>
<dbReference type="Gene3D" id="3.20.20.80">
    <property type="entry name" value="Glycosidases"/>
    <property type="match status" value="1"/>
</dbReference>
<reference evidence="3 4" key="1">
    <citation type="submission" date="2022-08" db="EMBL/GenBank/DDBJ databases">
        <title>Paenibacillus endoradicis sp. nov., Paenibacillus radicibacter sp. nov and Paenibacillus pararadicis sp. nov., three cold-adapted plant growth-promoting bacteria isolated from root of Larix gmelinii in Great Khingan.</title>
        <authorList>
            <person name="Xue H."/>
        </authorList>
    </citation>
    <scope>NUCLEOTIDE SEQUENCE [LARGE SCALE GENOMIC DNA]</scope>
    <source>
        <strain evidence="3 4">N5-1-1-5</strain>
    </source>
</reference>
<dbReference type="InterPro" id="IPR008979">
    <property type="entry name" value="Galactose-bd-like_sf"/>
</dbReference>
<accession>A0ABT1YA00</accession>
<evidence type="ECO:0000259" key="2">
    <source>
        <dbReference type="Pfam" id="PF12891"/>
    </source>
</evidence>
<dbReference type="Gene3D" id="2.60.120.430">
    <property type="entry name" value="Galactose-binding lectin"/>
    <property type="match status" value="3"/>
</dbReference>
<protein>
    <recommendedName>
        <fullName evidence="2">Glycoside hydrolase family 44 catalytic domain-containing protein</fullName>
    </recommendedName>
</protein>
<evidence type="ECO:0000256" key="1">
    <source>
        <dbReference type="SAM" id="SignalP"/>
    </source>
</evidence>
<dbReference type="RefSeq" id="WP_258211608.1">
    <property type="nucleotide sequence ID" value="NZ_JANQBD010000001.1"/>
</dbReference>
<dbReference type="SUPFAM" id="SSF49785">
    <property type="entry name" value="Galactose-binding domain-like"/>
    <property type="match status" value="2"/>
</dbReference>
<dbReference type="InterPro" id="IPR017853">
    <property type="entry name" value="GH"/>
</dbReference>